<comment type="caution">
    <text evidence="2">The sequence shown here is derived from an EMBL/GenBank/DDBJ whole genome shotgun (WGS) entry which is preliminary data.</text>
</comment>
<evidence type="ECO:0000313" key="2">
    <source>
        <dbReference type="EMBL" id="MDC7135861.1"/>
    </source>
</evidence>
<dbReference type="RefSeq" id="WP_272719907.1">
    <property type="nucleotide sequence ID" value="NZ_JAQPYS010000039.1"/>
</dbReference>
<sequence>MKYFSRKLVAILVLIIWLSTLGTTYAKADLSNAVTTLTSGNNTYIKFNNGILIQYGRITTTGQKERRVYMPISFKNDGYKVFYGIEIGANVVQTLYTLNKSTSSFYVSGTFYNPFTGENGFPGEAFDWFAIGIWK</sequence>
<keyword evidence="3" id="KW-1185">Reference proteome</keyword>
<evidence type="ECO:0000313" key="3">
    <source>
        <dbReference type="Proteomes" id="UP001215398"/>
    </source>
</evidence>
<dbReference type="Gene3D" id="2.60.40.3940">
    <property type="match status" value="1"/>
</dbReference>
<dbReference type="EMBL" id="JAQPYS010000039">
    <property type="protein sequence ID" value="MDC7135861.1"/>
    <property type="molecule type" value="Genomic_DNA"/>
</dbReference>
<proteinExistence type="predicted"/>
<feature type="domain" description="Putative tail fiber protein gp53-like C-terminal" evidence="1">
    <location>
        <begin position="46"/>
        <end position="132"/>
    </location>
</feature>
<gene>
    <name evidence="2" type="ORF">PQG98_05800</name>
</gene>
<protein>
    <recommendedName>
        <fullName evidence="1">Putative tail fiber protein gp53-like C-terminal domain-containing protein</fullName>
    </recommendedName>
</protein>
<dbReference type="Proteomes" id="UP001215398">
    <property type="component" value="Unassembled WGS sequence"/>
</dbReference>
<dbReference type="InterPro" id="IPR054075">
    <property type="entry name" value="Gp53-like_C"/>
</dbReference>
<name>A0ABT5H7F0_9BACE</name>
<reference evidence="2 3" key="1">
    <citation type="submission" date="2023-01" db="EMBL/GenBank/DDBJ databases">
        <title>Exploring GABA producing Bacteroides strains toward improving mental health.</title>
        <authorList>
            <person name="Yousuf B."/>
            <person name="Bouhlel N.E."/>
            <person name="Mottawea W."/>
            <person name="Hammami R."/>
        </authorList>
    </citation>
    <scope>NUCLEOTIDE SEQUENCE [LARGE SCALE GENOMIC DNA]</scope>
    <source>
        <strain evidence="2 3">UO.H1054</strain>
    </source>
</reference>
<dbReference type="Pfam" id="PF21882">
    <property type="entry name" value="Gp53-like_C"/>
    <property type="match status" value="1"/>
</dbReference>
<evidence type="ECO:0000259" key="1">
    <source>
        <dbReference type="Pfam" id="PF21882"/>
    </source>
</evidence>
<organism evidence="2 3">
    <name type="scientific">Bacteroides zhangwenhongii</name>
    <dbReference type="NCBI Taxonomy" id="2650157"/>
    <lineage>
        <taxon>Bacteria</taxon>
        <taxon>Pseudomonadati</taxon>
        <taxon>Bacteroidota</taxon>
        <taxon>Bacteroidia</taxon>
        <taxon>Bacteroidales</taxon>
        <taxon>Bacteroidaceae</taxon>
        <taxon>Bacteroides</taxon>
    </lineage>
</organism>
<accession>A0ABT5H7F0</accession>